<proteinExistence type="predicted"/>
<feature type="region of interest" description="Disordered" evidence="1">
    <location>
        <begin position="1"/>
        <end position="21"/>
    </location>
</feature>
<comment type="caution">
    <text evidence="3">The sequence shown here is derived from an EMBL/GenBank/DDBJ whole genome shotgun (WGS) entry which is preliminary data.</text>
</comment>
<feature type="transmembrane region" description="Helical" evidence="2">
    <location>
        <begin position="60"/>
        <end position="85"/>
    </location>
</feature>
<reference evidence="3 4" key="1">
    <citation type="journal article" date="2018" name="MBio">
        <title>Comparative Genomics Reveals the Core Gene Toolbox for the Fungus-Insect Symbiosis.</title>
        <authorList>
            <person name="Wang Y."/>
            <person name="Stata M."/>
            <person name="Wang W."/>
            <person name="Stajich J.E."/>
            <person name="White M.M."/>
            <person name="Moncalvo J.M."/>
        </authorList>
    </citation>
    <scope>NUCLEOTIDE SEQUENCE [LARGE SCALE GENOMIC DNA]</scope>
    <source>
        <strain evidence="3 4">SWE-8-4</strain>
    </source>
</reference>
<keyword evidence="2" id="KW-0812">Transmembrane</keyword>
<gene>
    <name evidence="3" type="ORF">BB561_003878</name>
</gene>
<feature type="transmembrane region" description="Helical" evidence="2">
    <location>
        <begin position="33"/>
        <end position="54"/>
    </location>
</feature>
<feature type="compositionally biased region" description="Polar residues" evidence="1">
    <location>
        <begin position="1"/>
        <end position="20"/>
    </location>
</feature>
<protein>
    <submittedName>
        <fullName evidence="3">Uncharacterized protein</fullName>
    </submittedName>
</protein>
<evidence type="ECO:0000313" key="4">
    <source>
        <dbReference type="Proteomes" id="UP000245383"/>
    </source>
</evidence>
<sequence>MDSSSSSRQEQDNTSNMSSKNDIENRKSAVKKLYLSLGGAFTILIIFKLLLGLLKMLLNTAITLVIIAGVAVFLLSTFTNTDFVAENKKLMNIFKSISKTVIKNKRRSVSLMSMYLNSGFGENMQSAKTQD</sequence>
<dbReference type="Proteomes" id="UP000245383">
    <property type="component" value="Unassembled WGS sequence"/>
</dbReference>
<name>A0A2T9YJ47_9FUNG</name>
<evidence type="ECO:0000313" key="3">
    <source>
        <dbReference type="EMBL" id="PVU92368.1"/>
    </source>
</evidence>
<dbReference type="EMBL" id="MBFR01000164">
    <property type="protein sequence ID" value="PVU92368.1"/>
    <property type="molecule type" value="Genomic_DNA"/>
</dbReference>
<keyword evidence="2" id="KW-1133">Transmembrane helix</keyword>
<organism evidence="3 4">
    <name type="scientific">Smittium simulii</name>
    <dbReference type="NCBI Taxonomy" id="133385"/>
    <lineage>
        <taxon>Eukaryota</taxon>
        <taxon>Fungi</taxon>
        <taxon>Fungi incertae sedis</taxon>
        <taxon>Zoopagomycota</taxon>
        <taxon>Kickxellomycotina</taxon>
        <taxon>Harpellomycetes</taxon>
        <taxon>Harpellales</taxon>
        <taxon>Legeriomycetaceae</taxon>
        <taxon>Smittium</taxon>
    </lineage>
</organism>
<keyword evidence="4" id="KW-1185">Reference proteome</keyword>
<evidence type="ECO:0000256" key="1">
    <source>
        <dbReference type="SAM" id="MobiDB-lite"/>
    </source>
</evidence>
<dbReference type="AlphaFoldDB" id="A0A2T9YJ47"/>
<keyword evidence="2" id="KW-0472">Membrane</keyword>
<accession>A0A2T9YJ47</accession>
<evidence type="ECO:0000256" key="2">
    <source>
        <dbReference type="SAM" id="Phobius"/>
    </source>
</evidence>